<organism evidence="1 2">
    <name type="scientific">Panagrolaimus sp. PS1159</name>
    <dbReference type="NCBI Taxonomy" id="55785"/>
    <lineage>
        <taxon>Eukaryota</taxon>
        <taxon>Metazoa</taxon>
        <taxon>Ecdysozoa</taxon>
        <taxon>Nematoda</taxon>
        <taxon>Chromadorea</taxon>
        <taxon>Rhabditida</taxon>
        <taxon>Tylenchina</taxon>
        <taxon>Panagrolaimomorpha</taxon>
        <taxon>Panagrolaimoidea</taxon>
        <taxon>Panagrolaimidae</taxon>
        <taxon>Panagrolaimus</taxon>
    </lineage>
</organism>
<sequence>MSPYIYVAKIEAGTLIWNSSFLTLANSGYGQAIHPGNPPLQLKTGDFFQVNNYAQLLHGKLSWSLGYTILNKTNPDVLVQRSKSPILFPTLDWELSLNLTGMFFK</sequence>
<dbReference type="Proteomes" id="UP000887580">
    <property type="component" value="Unplaced"/>
</dbReference>
<protein>
    <submittedName>
        <fullName evidence="2">TonB-dependent receptor-like beta-barrel domain-containing protein</fullName>
    </submittedName>
</protein>
<dbReference type="WBParaSite" id="PS1159_v2.g17974.t1">
    <property type="protein sequence ID" value="PS1159_v2.g17974.t1"/>
    <property type="gene ID" value="PS1159_v2.g17974"/>
</dbReference>
<proteinExistence type="predicted"/>
<accession>A0AC35FJ20</accession>
<evidence type="ECO:0000313" key="2">
    <source>
        <dbReference type="WBParaSite" id="PS1159_v2.g17974.t1"/>
    </source>
</evidence>
<evidence type="ECO:0000313" key="1">
    <source>
        <dbReference type="Proteomes" id="UP000887580"/>
    </source>
</evidence>
<reference evidence="2" key="1">
    <citation type="submission" date="2022-11" db="UniProtKB">
        <authorList>
            <consortium name="WormBaseParasite"/>
        </authorList>
    </citation>
    <scope>IDENTIFICATION</scope>
</reference>
<name>A0AC35FJ20_9BILA</name>